<evidence type="ECO:0000259" key="3">
    <source>
        <dbReference type="SMART" id="SM00322"/>
    </source>
</evidence>
<dbReference type="Pfam" id="PF22675">
    <property type="entry name" value="KH-I_KHDC4-BBP"/>
    <property type="match status" value="1"/>
</dbReference>
<dbReference type="PANTHER" id="PTHR11208">
    <property type="entry name" value="RNA-BINDING PROTEIN RELATED"/>
    <property type="match status" value="1"/>
</dbReference>
<sequence length="189" mass="21161">MAAKPEQEPVYVRDLVKDYDDARQMLTQAGVSEAVLGTIDAEIKHIKTGSRPKTVPNTDGSGFMDLYNDTKVKLVSRCCLPVDQFPKYNFLGKLLGPGGSTMKQLQDETMTKISILGRGSMRDRNKEEELRNSGDVKYAHLNEQLHIEIISIASPAEAHARMAYALTEIKKYITPEEDPNYMVSFLSFS</sequence>
<protein>
    <recommendedName>
        <fullName evidence="3">K Homology domain-containing protein</fullName>
    </recommendedName>
</protein>
<evidence type="ECO:0000256" key="1">
    <source>
        <dbReference type="ARBA" id="ARBA00022884"/>
    </source>
</evidence>
<dbReference type="InterPro" id="IPR055256">
    <property type="entry name" value="KH_1_KHDC4/BBP-like"/>
</dbReference>
<dbReference type="Gene3D" id="3.30.1370.10">
    <property type="entry name" value="K Homology domain, type 1"/>
    <property type="match status" value="1"/>
</dbReference>
<dbReference type="InterPro" id="IPR045071">
    <property type="entry name" value="BBP-like"/>
</dbReference>
<organism evidence="4 5">
    <name type="scientific">Artemia franciscana</name>
    <name type="common">Brine shrimp</name>
    <name type="synonym">Artemia sanfranciscana</name>
    <dbReference type="NCBI Taxonomy" id="6661"/>
    <lineage>
        <taxon>Eukaryota</taxon>
        <taxon>Metazoa</taxon>
        <taxon>Ecdysozoa</taxon>
        <taxon>Arthropoda</taxon>
        <taxon>Crustacea</taxon>
        <taxon>Branchiopoda</taxon>
        <taxon>Anostraca</taxon>
        <taxon>Artemiidae</taxon>
        <taxon>Artemia</taxon>
    </lineage>
</organism>
<dbReference type="CDD" id="cd22384">
    <property type="entry name" value="KH-I_KHDRBS"/>
    <property type="match status" value="1"/>
</dbReference>
<dbReference type="GO" id="GO:0003729">
    <property type="term" value="F:mRNA binding"/>
    <property type="evidence" value="ECO:0007669"/>
    <property type="project" value="TreeGrafter"/>
</dbReference>
<dbReference type="InterPro" id="IPR004087">
    <property type="entry name" value="KH_dom"/>
</dbReference>
<dbReference type="GO" id="GO:0005634">
    <property type="term" value="C:nucleus"/>
    <property type="evidence" value="ECO:0007669"/>
    <property type="project" value="TreeGrafter"/>
</dbReference>
<name>A0AA88HT23_ARTSF</name>
<dbReference type="AlphaFoldDB" id="A0AA88HT23"/>
<feature type="domain" description="K Homology" evidence="3">
    <location>
        <begin position="72"/>
        <end position="171"/>
    </location>
</feature>
<comment type="caution">
    <text evidence="4">The sequence shown here is derived from an EMBL/GenBank/DDBJ whole genome shotgun (WGS) entry which is preliminary data.</text>
</comment>
<dbReference type="SUPFAM" id="SSF54791">
    <property type="entry name" value="Eukaryotic type KH-domain (KH-domain type I)"/>
    <property type="match status" value="1"/>
</dbReference>
<dbReference type="PROSITE" id="PS50084">
    <property type="entry name" value="KH_TYPE_1"/>
    <property type="match status" value="1"/>
</dbReference>
<evidence type="ECO:0000313" key="4">
    <source>
        <dbReference type="EMBL" id="KAK2715699.1"/>
    </source>
</evidence>
<dbReference type="Proteomes" id="UP001187531">
    <property type="component" value="Unassembled WGS sequence"/>
</dbReference>
<dbReference type="EMBL" id="JAVRJZ010000012">
    <property type="protein sequence ID" value="KAK2715699.1"/>
    <property type="molecule type" value="Genomic_DNA"/>
</dbReference>
<dbReference type="SMART" id="SM00322">
    <property type="entry name" value="KH"/>
    <property type="match status" value="1"/>
</dbReference>
<evidence type="ECO:0000256" key="2">
    <source>
        <dbReference type="PROSITE-ProRule" id="PRU00117"/>
    </source>
</evidence>
<evidence type="ECO:0000313" key="5">
    <source>
        <dbReference type="Proteomes" id="UP001187531"/>
    </source>
</evidence>
<dbReference type="PANTHER" id="PTHR11208:SF42">
    <property type="entry name" value="QUAKING RELATED 54B, ISOFORM E"/>
    <property type="match status" value="1"/>
</dbReference>
<keyword evidence="1 2" id="KW-0694">RNA-binding</keyword>
<dbReference type="GO" id="GO:0000381">
    <property type="term" value="P:regulation of alternative mRNA splicing, via spliceosome"/>
    <property type="evidence" value="ECO:0007669"/>
    <property type="project" value="TreeGrafter"/>
</dbReference>
<dbReference type="InterPro" id="IPR036612">
    <property type="entry name" value="KH_dom_type_1_sf"/>
</dbReference>
<proteinExistence type="predicted"/>
<accession>A0AA88HT23</accession>
<reference evidence="4" key="1">
    <citation type="submission" date="2023-07" db="EMBL/GenBank/DDBJ databases">
        <title>Chromosome-level genome assembly of Artemia franciscana.</title>
        <authorList>
            <person name="Jo E."/>
        </authorList>
    </citation>
    <scope>NUCLEOTIDE SEQUENCE</scope>
    <source>
        <tissue evidence="4">Whole body</tissue>
    </source>
</reference>
<keyword evidence="5" id="KW-1185">Reference proteome</keyword>
<gene>
    <name evidence="4" type="ORF">QYM36_010315</name>
</gene>